<sequence length="253" mass="26665">MYPRAAFPPVKCRNKRQVPGAQQPSASPSATTLPAQSPTPDTLIVSGGTISEVSLVEQRTVPTPELGVVAILTDIRKSLSTLSAPSAVPVVQVASPAQASVPIVPPPVLQGQVSSAAQVTMQDATTQVLLAVSQLLANIHTTATPVPPTTPWASNDALQNSVAELKNQVEAIAAARSATSAHPEVMRPCVNPAPVVQPTTRHTIIKTKIPALQVHPIPYCKNSLSALRNPGLAARTIEKERQLVQWHPTWFGS</sequence>
<proteinExistence type="predicted"/>
<reference evidence="2" key="1">
    <citation type="journal article" date="2022" name="bioRxiv">
        <title>Sequencing and chromosome-scale assembly of the giantPleurodeles waltlgenome.</title>
        <authorList>
            <person name="Brown T."/>
            <person name="Elewa A."/>
            <person name="Iarovenko S."/>
            <person name="Subramanian E."/>
            <person name="Araus A.J."/>
            <person name="Petzold A."/>
            <person name="Susuki M."/>
            <person name="Suzuki K.-i.T."/>
            <person name="Hayashi T."/>
            <person name="Toyoda A."/>
            <person name="Oliveira C."/>
            <person name="Osipova E."/>
            <person name="Leigh N.D."/>
            <person name="Simon A."/>
            <person name="Yun M.H."/>
        </authorList>
    </citation>
    <scope>NUCLEOTIDE SEQUENCE</scope>
    <source>
        <strain evidence="2">20211129_DDA</strain>
        <tissue evidence="2">Liver</tissue>
    </source>
</reference>
<feature type="region of interest" description="Disordered" evidence="1">
    <location>
        <begin position="1"/>
        <end position="39"/>
    </location>
</feature>
<dbReference type="AlphaFoldDB" id="A0AAV7SD92"/>
<keyword evidence="3" id="KW-1185">Reference proteome</keyword>
<feature type="compositionally biased region" description="Polar residues" evidence="1">
    <location>
        <begin position="20"/>
        <end position="39"/>
    </location>
</feature>
<evidence type="ECO:0000313" key="3">
    <source>
        <dbReference type="Proteomes" id="UP001066276"/>
    </source>
</evidence>
<evidence type="ECO:0000313" key="2">
    <source>
        <dbReference type="EMBL" id="KAJ1162891.1"/>
    </source>
</evidence>
<evidence type="ECO:0000256" key="1">
    <source>
        <dbReference type="SAM" id="MobiDB-lite"/>
    </source>
</evidence>
<dbReference type="EMBL" id="JANPWB010000008">
    <property type="protein sequence ID" value="KAJ1162891.1"/>
    <property type="molecule type" value="Genomic_DNA"/>
</dbReference>
<protein>
    <submittedName>
        <fullName evidence="2">Uncharacterized protein</fullName>
    </submittedName>
</protein>
<gene>
    <name evidence="2" type="ORF">NDU88_003355</name>
</gene>
<name>A0AAV7SD92_PLEWA</name>
<dbReference type="Proteomes" id="UP001066276">
    <property type="component" value="Chromosome 4_2"/>
</dbReference>
<accession>A0AAV7SD92</accession>
<comment type="caution">
    <text evidence="2">The sequence shown here is derived from an EMBL/GenBank/DDBJ whole genome shotgun (WGS) entry which is preliminary data.</text>
</comment>
<organism evidence="2 3">
    <name type="scientific">Pleurodeles waltl</name>
    <name type="common">Iberian ribbed newt</name>
    <dbReference type="NCBI Taxonomy" id="8319"/>
    <lineage>
        <taxon>Eukaryota</taxon>
        <taxon>Metazoa</taxon>
        <taxon>Chordata</taxon>
        <taxon>Craniata</taxon>
        <taxon>Vertebrata</taxon>
        <taxon>Euteleostomi</taxon>
        <taxon>Amphibia</taxon>
        <taxon>Batrachia</taxon>
        <taxon>Caudata</taxon>
        <taxon>Salamandroidea</taxon>
        <taxon>Salamandridae</taxon>
        <taxon>Pleurodelinae</taxon>
        <taxon>Pleurodeles</taxon>
    </lineage>
</organism>